<dbReference type="Proteomes" id="UP001596142">
    <property type="component" value="Unassembled WGS sequence"/>
</dbReference>
<evidence type="ECO:0000313" key="1">
    <source>
        <dbReference type="EMBL" id="MFC5711565.1"/>
    </source>
</evidence>
<gene>
    <name evidence="1" type="ORF">ACFPU1_02080</name>
</gene>
<sequence length="145" mass="16059">MPINAKTPIYVEMTTNISQEGQKDQINLEAAGELYRKNDFIYVTFTETLEDIGEVNTLLKVGDEQITVIRKGAVSMRQPFFLGEVTSGSYETPFGKLATEANTDQVSIQWSDDGNKGDISFGYDLTLQGSAAGRYDVKISIEEET</sequence>
<proteinExistence type="predicted"/>
<accession>A0ABW0YGK6</accession>
<dbReference type="Pfam" id="PF09148">
    <property type="entry name" value="DUF1934"/>
    <property type="match status" value="1"/>
</dbReference>
<dbReference type="InterPro" id="IPR012674">
    <property type="entry name" value="Calycin"/>
</dbReference>
<evidence type="ECO:0000313" key="2">
    <source>
        <dbReference type="Proteomes" id="UP001596142"/>
    </source>
</evidence>
<dbReference type="Gene3D" id="2.40.128.20">
    <property type="match status" value="1"/>
</dbReference>
<dbReference type="SUPFAM" id="SSF50814">
    <property type="entry name" value="Lipocalins"/>
    <property type="match status" value="1"/>
</dbReference>
<dbReference type="RefSeq" id="WP_385937982.1">
    <property type="nucleotide sequence ID" value="NZ_JBHSOZ010000002.1"/>
</dbReference>
<dbReference type="InterPro" id="IPR015231">
    <property type="entry name" value="DUF1934"/>
</dbReference>
<keyword evidence="2" id="KW-1185">Reference proteome</keyword>
<organism evidence="1 2">
    <name type="scientific">Thalassorhabdus alkalitolerans</name>
    <dbReference type="NCBI Taxonomy" id="2282697"/>
    <lineage>
        <taxon>Bacteria</taxon>
        <taxon>Bacillati</taxon>
        <taxon>Bacillota</taxon>
        <taxon>Bacilli</taxon>
        <taxon>Bacillales</taxon>
        <taxon>Bacillaceae</taxon>
        <taxon>Thalassorhabdus</taxon>
    </lineage>
</organism>
<comment type="caution">
    <text evidence="1">The sequence shown here is derived from an EMBL/GenBank/DDBJ whole genome shotgun (WGS) entry which is preliminary data.</text>
</comment>
<protein>
    <submittedName>
        <fullName evidence="1">DUF1934 domain-containing protein</fullName>
    </submittedName>
</protein>
<name>A0ABW0YGK6_9BACI</name>
<dbReference type="EMBL" id="JBHSOZ010000002">
    <property type="protein sequence ID" value="MFC5711565.1"/>
    <property type="molecule type" value="Genomic_DNA"/>
</dbReference>
<reference evidence="2" key="1">
    <citation type="journal article" date="2019" name="Int. J. Syst. Evol. Microbiol.">
        <title>The Global Catalogue of Microorganisms (GCM) 10K type strain sequencing project: providing services to taxonomists for standard genome sequencing and annotation.</title>
        <authorList>
            <consortium name="The Broad Institute Genomics Platform"/>
            <consortium name="The Broad Institute Genome Sequencing Center for Infectious Disease"/>
            <person name="Wu L."/>
            <person name="Ma J."/>
        </authorList>
    </citation>
    <scope>NUCLEOTIDE SEQUENCE [LARGE SCALE GENOMIC DNA]</scope>
    <source>
        <strain evidence="2">CECT 7184</strain>
    </source>
</reference>